<name>A0AAW9DQB0_ACIAO</name>
<dbReference type="RefSeq" id="WP_319613195.1">
    <property type="nucleotide sequence ID" value="NZ_JAWXYB010000018.1"/>
</dbReference>
<organism evidence="1 2">
    <name type="scientific">Acidiphilium acidophilum</name>
    <name type="common">Thiobacillus acidophilus</name>
    <dbReference type="NCBI Taxonomy" id="76588"/>
    <lineage>
        <taxon>Bacteria</taxon>
        <taxon>Pseudomonadati</taxon>
        <taxon>Pseudomonadota</taxon>
        <taxon>Alphaproteobacteria</taxon>
        <taxon>Acetobacterales</taxon>
        <taxon>Acidocellaceae</taxon>
        <taxon>Acidiphilium</taxon>
    </lineage>
</organism>
<accession>A0AAW9DQB0</accession>
<evidence type="ECO:0000313" key="2">
    <source>
        <dbReference type="Proteomes" id="UP001279553"/>
    </source>
</evidence>
<dbReference type="AlphaFoldDB" id="A0AAW9DQB0"/>
<sequence>MTAALIPAQNQEKAKDFFLQKEAKTFNNATTVGRKSKRNPPSFCNTQARTCFIK</sequence>
<evidence type="ECO:0000313" key="1">
    <source>
        <dbReference type="EMBL" id="MDX5930237.1"/>
    </source>
</evidence>
<comment type="caution">
    <text evidence="1">The sequence shown here is derived from an EMBL/GenBank/DDBJ whole genome shotgun (WGS) entry which is preliminary data.</text>
</comment>
<proteinExistence type="predicted"/>
<dbReference type="Proteomes" id="UP001279553">
    <property type="component" value="Unassembled WGS sequence"/>
</dbReference>
<protein>
    <submittedName>
        <fullName evidence="1">Uncharacterized protein</fullName>
    </submittedName>
</protein>
<keyword evidence="2" id="KW-1185">Reference proteome</keyword>
<gene>
    <name evidence="1" type="ORF">SIL87_05580</name>
</gene>
<dbReference type="EMBL" id="JAWXYB010000018">
    <property type="protein sequence ID" value="MDX5930237.1"/>
    <property type="molecule type" value="Genomic_DNA"/>
</dbReference>
<reference evidence="1 2" key="1">
    <citation type="submission" date="2023-11" db="EMBL/GenBank/DDBJ databases">
        <title>MicrobeMod: A computational toolkit for identifying prokaryotic methylation and restriction-modification with nanopore sequencing.</title>
        <authorList>
            <person name="Crits-Christoph A."/>
            <person name="Kang S.C."/>
            <person name="Lee H."/>
            <person name="Ostrov N."/>
        </authorList>
    </citation>
    <scope>NUCLEOTIDE SEQUENCE [LARGE SCALE GENOMIC DNA]</scope>
    <source>
        <strain evidence="1 2">DSMZ 700</strain>
    </source>
</reference>